<sequence length="248" mass="27230">MDFSLPAPLSPGLLIDHGFFRGDLLFDHVADTVFFLKDTQGRYTAVNQTLVQRCGFEHKSELIGKTAEQVFPLPLGSGYSQQDQRVLQGGPAINAQLELHLYGNRKPGWCLTWKVAITDAQGRIVGLAGLSRDIQQPMGSTNEAAAVSRAIEHVARHLDSPLPLEELAALAGLSVFQLDQRIRGLFGVTAGQYVIQARIERACDLLRHSRDPISEIALSCGYADQASFTRQFRKSVGLTPSAYRGMRP</sequence>
<dbReference type="SMART" id="SM00342">
    <property type="entry name" value="HTH_ARAC"/>
    <property type="match status" value="1"/>
</dbReference>
<dbReference type="EMBL" id="VYGV01000025">
    <property type="protein sequence ID" value="NWF47955.1"/>
    <property type="molecule type" value="Genomic_DNA"/>
</dbReference>
<keyword evidence="1" id="KW-0805">Transcription regulation</keyword>
<dbReference type="PANTHER" id="PTHR46796:SF13">
    <property type="entry name" value="HTH-TYPE TRANSCRIPTIONAL ACTIVATOR RHAS"/>
    <property type="match status" value="1"/>
</dbReference>
<proteinExistence type="predicted"/>
<protein>
    <submittedName>
        <fullName evidence="5">AraC family transcriptional regulator</fullName>
    </submittedName>
</protein>
<dbReference type="InterPro" id="IPR018060">
    <property type="entry name" value="HTH_AraC"/>
</dbReference>
<feature type="domain" description="HTH araC/xylS-type" evidence="4">
    <location>
        <begin position="148"/>
        <end position="246"/>
    </location>
</feature>
<dbReference type="PROSITE" id="PS00041">
    <property type="entry name" value="HTH_ARAC_FAMILY_1"/>
    <property type="match status" value="1"/>
</dbReference>
<dbReference type="SUPFAM" id="SSF46689">
    <property type="entry name" value="Homeodomain-like"/>
    <property type="match status" value="2"/>
</dbReference>
<gene>
    <name evidence="5" type="ORF">F3K02_22260</name>
</gene>
<dbReference type="RefSeq" id="WP_177138092.1">
    <property type="nucleotide sequence ID" value="NZ_VYGV01000025.1"/>
</dbReference>
<dbReference type="PROSITE" id="PS01124">
    <property type="entry name" value="HTH_ARAC_FAMILY_2"/>
    <property type="match status" value="1"/>
</dbReference>
<dbReference type="InterPro" id="IPR000014">
    <property type="entry name" value="PAS"/>
</dbReference>
<name>A0A7Y8KYP2_9BURK</name>
<dbReference type="Pfam" id="PF08448">
    <property type="entry name" value="PAS_4"/>
    <property type="match status" value="1"/>
</dbReference>
<comment type="caution">
    <text evidence="5">The sequence shown here is derived from an EMBL/GenBank/DDBJ whole genome shotgun (WGS) entry which is preliminary data.</text>
</comment>
<evidence type="ECO:0000313" key="5">
    <source>
        <dbReference type="EMBL" id="NWF47955.1"/>
    </source>
</evidence>
<dbReference type="InterPro" id="IPR020449">
    <property type="entry name" value="Tscrpt_reg_AraC-type_HTH"/>
</dbReference>
<evidence type="ECO:0000259" key="4">
    <source>
        <dbReference type="PROSITE" id="PS01124"/>
    </source>
</evidence>
<dbReference type="Gene3D" id="3.30.450.20">
    <property type="entry name" value="PAS domain"/>
    <property type="match status" value="1"/>
</dbReference>
<dbReference type="InterPro" id="IPR018062">
    <property type="entry name" value="HTH_AraC-typ_CS"/>
</dbReference>
<dbReference type="GO" id="GO:0003700">
    <property type="term" value="F:DNA-binding transcription factor activity"/>
    <property type="evidence" value="ECO:0007669"/>
    <property type="project" value="InterPro"/>
</dbReference>
<dbReference type="InterPro" id="IPR009057">
    <property type="entry name" value="Homeodomain-like_sf"/>
</dbReference>
<dbReference type="PRINTS" id="PR00032">
    <property type="entry name" value="HTHARAC"/>
</dbReference>
<evidence type="ECO:0000313" key="6">
    <source>
        <dbReference type="Proteomes" id="UP000545507"/>
    </source>
</evidence>
<dbReference type="InterPro" id="IPR035965">
    <property type="entry name" value="PAS-like_dom_sf"/>
</dbReference>
<keyword evidence="6" id="KW-1185">Reference proteome</keyword>
<dbReference type="InterPro" id="IPR013656">
    <property type="entry name" value="PAS_4"/>
</dbReference>
<evidence type="ECO:0000256" key="2">
    <source>
        <dbReference type="ARBA" id="ARBA00023125"/>
    </source>
</evidence>
<dbReference type="Proteomes" id="UP000545507">
    <property type="component" value="Unassembled WGS sequence"/>
</dbReference>
<dbReference type="GO" id="GO:0043565">
    <property type="term" value="F:sequence-specific DNA binding"/>
    <property type="evidence" value="ECO:0007669"/>
    <property type="project" value="InterPro"/>
</dbReference>
<organism evidence="5 6">
    <name type="scientific">Hydrogenophaga aromaticivorans</name>
    <dbReference type="NCBI Taxonomy" id="2610898"/>
    <lineage>
        <taxon>Bacteria</taxon>
        <taxon>Pseudomonadati</taxon>
        <taxon>Pseudomonadota</taxon>
        <taxon>Betaproteobacteria</taxon>
        <taxon>Burkholderiales</taxon>
        <taxon>Comamonadaceae</taxon>
        <taxon>Hydrogenophaga</taxon>
    </lineage>
</organism>
<dbReference type="PANTHER" id="PTHR46796">
    <property type="entry name" value="HTH-TYPE TRANSCRIPTIONAL ACTIVATOR RHAS-RELATED"/>
    <property type="match status" value="1"/>
</dbReference>
<keyword evidence="2" id="KW-0238">DNA-binding</keyword>
<evidence type="ECO:0000256" key="1">
    <source>
        <dbReference type="ARBA" id="ARBA00023015"/>
    </source>
</evidence>
<evidence type="ECO:0000256" key="3">
    <source>
        <dbReference type="ARBA" id="ARBA00023163"/>
    </source>
</evidence>
<dbReference type="Gene3D" id="1.10.10.60">
    <property type="entry name" value="Homeodomain-like"/>
    <property type="match status" value="2"/>
</dbReference>
<dbReference type="InterPro" id="IPR050204">
    <property type="entry name" value="AraC_XylS_family_regulators"/>
</dbReference>
<keyword evidence="3" id="KW-0804">Transcription</keyword>
<dbReference type="CDD" id="cd00130">
    <property type="entry name" value="PAS"/>
    <property type="match status" value="1"/>
</dbReference>
<dbReference type="AlphaFoldDB" id="A0A7Y8KYP2"/>
<dbReference type="Pfam" id="PF12833">
    <property type="entry name" value="HTH_18"/>
    <property type="match status" value="1"/>
</dbReference>
<dbReference type="SUPFAM" id="SSF55785">
    <property type="entry name" value="PYP-like sensor domain (PAS domain)"/>
    <property type="match status" value="1"/>
</dbReference>
<accession>A0A7Y8KYP2</accession>
<reference evidence="5 6" key="1">
    <citation type="submission" date="2019-09" db="EMBL/GenBank/DDBJ databases">
        <title>Hydrogenophaga aromatica sp. nov., isolated from a para-xylene-degrading enrichment culture.</title>
        <authorList>
            <person name="Tancsics A."/>
            <person name="Banerjee S."/>
        </authorList>
    </citation>
    <scope>NUCLEOTIDE SEQUENCE [LARGE SCALE GENOMIC DNA]</scope>
    <source>
        <strain evidence="5 6">D2P1</strain>
    </source>
</reference>